<dbReference type="InterPro" id="IPR014743">
    <property type="entry name" value="Cl-channel_core"/>
</dbReference>
<organism evidence="5 6">
    <name type="scientific">Saguinus oedipus</name>
    <name type="common">Cotton-top tamarin</name>
    <name type="synonym">Oedipomidas oedipus</name>
    <dbReference type="NCBI Taxonomy" id="9490"/>
    <lineage>
        <taxon>Eukaryota</taxon>
        <taxon>Metazoa</taxon>
        <taxon>Chordata</taxon>
        <taxon>Craniata</taxon>
        <taxon>Vertebrata</taxon>
        <taxon>Euteleostomi</taxon>
        <taxon>Mammalia</taxon>
        <taxon>Eutheria</taxon>
        <taxon>Euarchontoglires</taxon>
        <taxon>Primates</taxon>
        <taxon>Haplorrhini</taxon>
        <taxon>Platyrrhini</taxon>
        <taxon>Cebidae</taxon>
        <taxon>Callitrichinae</taxon>
        <taxon>Saguinus</taxon>
    </lineage>
</organism>
<name>A0ABQ9UJN3_SAGOE</name>
<evidence type="ECO:0000256" key="3">
    <source>
        <dbReference type="ARBA" id="ARBA00023122"/>
    </source>
</evidence>
<proteinExistence type="predicted"/>
<reference evidence="5 6" key="1">
    <citation type="submission" date="2023-05" db="EMBL/GenBank/DDBJ databases">
        <title>B98-5 Cell Line De Novo Hybrid Assembly: An Optical Mapping Approach.</title>
        <authorList>
            <person name="Kananen K."/>
            <person name="Auerbach J.A."/>
            <person name="Kautto E."/>
            <person name="Blachly J.S."/>
        </authorList>
    </citation>
    <scope>NUCLEOTIDE SEQUENCE [LARGE SCALE GENOMIC DNA]</scope>
    <source>
        <strain evidence="5">B95-8</strain>
        <tissue evidence="5">Cell line</tissue>
    </source>
</reference>
<dbReference type="PANTHER" id="PTHR11689:SF136">
    <property type="entry name" value="H(+)_CL(-) EXCHANGE TRANSPORTER 7"/>
    <property type="match status" value="1"/>
</dbReference>
<dbReference type="EMBL" id="JASSZA010000011">
    <property type="protein sequence ID" value="KAK2097274.1"/>
    <property type="molecule type" value="Genomic_DNA"/>
</dbReference>
<keyword evidence="2" id="KW-0677">Repeat</keyword>
<keyword evidence="4" id="KW-1133">Transmembrane helix</keyword>
<evidence type="ECO:0000313" key="5">
    <source>
        <dbReference type="EMBL" id="KAK2097274.1"/>
    </source>
</evidence>
<dbReference type="Gene3D" id="1.10.3080.10">
    <property type="entry name" value="Clc chloride channel"/>
    <property type="match status" value="1"/>
</dbReference>
<keyword evidence="4" id="KW-0472">Membrane</keyword>
<keyword evidence="1" id="KW-0050">Antiport</keyword>
<evidence type="ECO:0000256" key="2">
    <source>
        <dbReference type="ARBA" id="ARBA00022737"/>
    </source>
</evidence>
<evidence type="ECO:0000256" key="4">
    <source>
        <dbReference type="SAM" id="Phobius"/>
    </source>
</evidence>
<keyword evidence="4" id="KW-0812">Transmembrane</keyword>
<keyword evidence="1" id="KW-0813">Transport</keyword>
<dbReference type="SUPFAM" id="SSF81340">
    <property type="entry name" value="Clc chloride channel"/>
    <property type="match status" value="1"/>
</dbReference>
<feature type="transmembrane region" description="Helical" evidence="4">
    <location>
        <begin position="26"/>
        <end position="47"/>
    </location>
</feature>
<comment type="caution">
    <text evidence="5">The sequence shown here is derived from an EMBL/GenBank/DDBJ whole genome shotgun (WGS) entry which is preliminary data.</text>
</comment>
<keyword evidence="3" id="KW-0129">CBS domain</keyword>
<gene>
    <name evidence="5" type="ORF">P7K49_022725</name>
</gene>
<evidence type="ECO:0000256" key="1">
    <source>
        <dbReference type="ARBA" id="ARBA00022449"/>
    </source>
</evidence>
<accession>A0ABQ9UJN3</accession>
<dbReference type="InterPro" id="IPR051280">
    <property type="entry name" value="Cl-channel/antiporter"/>
</dbReference>
<evidence type="ECO:0000313" key="6">
    <source>
        <dbReference type="Proteomes" id="UP001266305"/>
    </source>
</evidence>
<sequence length="129" mass="14221">MFSEHHGSAEQDIDKFTEKGGLSFSLLLWATLNAAFVLVGSVIVAFIEPVAAGSGIPQIKCFLNGVKIPHVVRLKVPGWPWGVQALCRVGNGSVVCLGHLVCWYAECRWALFLSGKSWYLHMLSHVKRE</sequence>
<protein>
    <submittedName>
        <fullName evidence="5">Uncharacterized protein</fullName>
    </submittedName>
</protein>
<dbReference type="Proteomes" id="UP001266305">
    <property type="component" value="Unassembled WGS sequence"/>
</dbReference>
<dbReference type="PANTHER" id="PTHR11689">
    <property type="entry name" value="CHLORIDE CHANNEL PROTEIN CLC FAMILY MEMBER"/>
    <property type="match status" value="1"/>
</dbReference>
<keyword evidence="6" id="KW-1185">Reference proteome</keyword>